<dbReference type="CDD" id="cd23992">
    <property type="entry name" value="PBP_GOBP"/>
    <property type="match status" value="1"/>
</dbReference>
<gene>
    <name evidence="4" type="primary">LOC108567345</name>
</gene>
<protein>
    <submittedName>
        <fullName evidence="4">Uncharacterized protein LOC108567345</fullName>
    </submittedName>
</protein>
<reference evidence="4" key="1">
    <citation type="submission" date="2025-08" db="UniProtKB">
        <authorList>
            <consortium name="RefSeq"/>
        </authorList>
    </citation>
    <scope>IDENTIFICATION</scope>
    <source>
        <tissue evidence="4">Whole Larva</tissue>
    </source>
</reference>
<sequence>MKYFIVFVAACVVAVNAAFDEEFKAKVIKKVEEVGTACAAQENANGDDIAELMAKKAPTRKEGKCLVACFHEKFGVQDKDGKLSLDGAIASIEPFKAANEEIYGKMKQVIEKCIAEVGDAGDRCETAIKFAGCGKREGEALGLNESLIM</sequence>
<dbReference type="Pfam" id="PF01395">
    <property type="entry name" value="PBP_GOBP"/>
    <property type="match status" value="1"/>
</dbReference>
<proteinExistence type="predicted"/>
<evidence type="ECO:0000313" key="3">
    <source>
        <dbReference type="Proteomes" id="UP000695000"/>
    </source>
</evidence>
<dbReference type="SMART" id="SM00708">
    <property type="entry name" value="PhBP"/>
    <property type="match status" value="1"/>
</dbReference>
<feature type="signal peptide" evidence="2">
    <location>
        <begin position="1"/>
        <end position="17"/>
    </location>
</feature>
<feature type="chain" id="PRO_5047394645" evidence="2">
    <location>
        <begin position="18"/>
        <end position="149"/>
    </location>
</feature>
<keyword evidence="3" id="KW-1185">Reference proteome</keyword>
<evidence type="ECO:0000256" key="2">
    <source>
        <dbReference type="SAM" id="SignalP"/>
    </source>
</evidence>
<keyword evidence="1 2" id="KW-0732">Signal</keyword>
<dbReference type="PANTHER" id="PTHR11857:SF42">
    <property type="entry name" value="GENERAL ODORANT-BINDING PROTEIN 19D-RELATED"/>
    <property type="match status" value="1"/>
</dbReference>
<dbReference type="SUPFAM" id="SSF47565">
    <property type="entry name" value="Insect pheromone/odorant-binding proteins"/>
    <property type="match status" value="1"/>
</dbReference>
<evidence type="ECO:0000313" key="4">
    <source>
        <dbReference type="RefSeq" id="XP_017783246.1"/>
    </source>
</evidence>
<dbReference type="PANTHER" id="PTHR11857">
    <property type="entry name" value="ODORANT BINDING PROTEIN-RELATED"/>
    <property type="match status" value="1"/>
</dbReference>
<evidence type="ECO:0000256" key="1">
    <source>
        <dbReference type="ARBA" id="ARBA00022729"/>
    </source>
</evidence>
<dbReference type="InterPro" id="IPR036728">
    <property type="entry name" value="PBP_GOBP_sf"/>
</dbReference>
<dbReference type="Gene3D" id="1.10.238.20">
    <property type="entry name" value="Pheromone/general odorant binding protein domain"/>
    <property type="match status" value="1"/>
</dbReference>
<accession>A0ABM1N8U6</accession>
<name>A0ABM1N8U6_NICVS</name>
<organism evidence="3 4">
    <name type="scientific">Nicrophorus vespilloides</name>
    <name type="common">Boreal carrion beetle</name>
    <dbReference type="NCBI Taxonomy" id="110193"/>
    <lineage>
        <taxon>Eukaryota</taxon>
        <taxon>Metazoa</taxon>
        <taxon>Ecdysozoa</taxon>
        <taxon>Arthropoda</taxon>
        <taxon>Hexapoda</taxon>
        <taxon>Insecta</taxon>
        <taxon>Pterygota</taxon>
        <taxon>Neoptera</taxon>
        <taxon>Endopterygota</taxon>
        <taxon>Coleoptera</taxon>
        <taxon>Polyphaga</taxon>
        <taxon>Staphyliniformia</taxon>
        <taxon>Silphidae</taxon>
        <taxon>Nicrophorinae</taxon>
        <taxon>Nicrophorus</taxon>
    </lineage>
</organism>
<dbReference type="InterPro" id="IPR006170">
    <property type="entry name" value="PBP/GOBP"/>
</dbReference>
<dbReference type="GeneID" id="108567345"/>
<dbReference type="RefSeq" id="XP_017783246.1">
    <property type="nucleotide sequence ID" value="XM_017927757.1"/>
</dbReference>
<dbReference type="Proteomes" id="UP000695000">
    <property type="component" value="Unplaced"/>
</dbReference>